<dbReference type="InterPro" id="IPR054491">
    <property type="entry name" value="MGH1-like_GH"/>
</dbReference>
<gene>
    <name evidence="3" type="ORF">SAMN02745716_1455</name>
</gene>
<dbReference type="Pfam" id="PF22422">
    <property type="entry name" value="MGH1-like_GH"/>
    <property type="match status" value="1"/>
</dbReference>
<organism evidence="3 4">
    <name type="scientific">Thermoleophilum album</name>
    <dbReference type="NCBI Taxonomy" id="29539"/>
    <lineage>
        <taxon>Bacteria</taxon>
        <taxon>Bacillati</taxon>
        <taxon>Actinomycetota</taxon>
        <taxon>Thermoleophilia</taxon>
        <taxon>Thermoleophilales</taxon>
        <taxon>Thermoleophilaceae</taxon>
        <taxon>Thermoleophilum</taxon>
    </lineage>
</organism>
<feature type="domain" description="Mannosylglycerate hydrolase MGH1-like glycoside hydrolase" evidence="2">
    <location>
        <begin position="357"/>
        <end position="613"/>
    </location>
</feature>
<dbReference type="Pfam" id="PF14742">
    <property type="entry name" value="GDE_N_bis"/>
    <property type="match status" value="1"/>
</dbReference>
<sequence>MSDTTVTVLDGATFVVADRTGDLDAGRDPTHGFYVDDTRVLSLFRLRVDGNDLTELSCSQEHHYLARFFLVPAARRRFDDPRLSVIRERVVRSEWVDRITVFNHTPQRTRIELEVELDADFADLFEVKEGAVRPRVAERRLDGDAMLVRYRREQFTRGARVAVAVPPAAGTSNTSAVTVQPRFDGRGLRIPVELEGRGSARLEIRVSPLTEGPLPVGVAGKGGAQRAPRGPFESFEEVVADVRQRLEAWRASAPLLETDWEQLRDLWEQSLADLAALRFDPRVLPGAELPAAGLPWFMALFGRDTLITSYQVVPFIPELAATALRVLAALQATTDDPLRDAEPGKIIHELRFGELAAFGETPHSPYYGSADATPLFLIVLDEYHRWTGDDALVRELEGNARAALAWIDEYGDRDGDGFIEYATRNAMRGLRNQCWKDSWNSIVFGDGSLAEPPIASCEIQGYAYDAKRRCARLAREVWGDEQLASRLAREAEALARAFDDAFWIEHKGFYALALDRDKRRVDVLASNVGHLLWSGIVPPERAQRLAALIMSDRLASGWGVRTLAADELAYNPVGYHNGSVWPHDTALVACGLARFGFRREAGQLACAVADAAEAFRFTLPEVFAGYPRSLTDVPVEYPTSSRPQAWAAGAALLLVRVLMGLDVTEAGAATLPLECERATRIALRGVRVRGTVCDLASERVVAPTTSL</sequence>
<evidence type="ECO:0000259" key="2">
    <source>
        <dbReference type="Pfam" id="PF22422"/>
    </source>
</evidence>
<name>A0A1H6FW40_THEAL</name>
<evidence type="ECO:0000313" key="4">
    <source>
        <dbReference type="Proteomes" id="UP000222056"/>
    </source>
</evidence>
<protein>
    <submittedName>
        <fullName evidence="3">Glycogen debranching enzyme (Alpha-1,6-glucosidase)</fullName>
    </submittedName>
</protein>
<dbReference type="Proteomes" id="UP000222056">
    <property type="component" value="Unassembled WGS sequence"/>
</dbReference>
<dbReference type="GO" id="GO:0005975">
    <property type="term" value="P:carbohydrate metabolic process"/>
    <property type="evidence" value="ECO:0007669"/>
    <property type="project" value="InterPro"/>
</dbReference>
<dbReference type="InterPro" id="IPR012341">
    <property type="entry name" value="6hp_glycosidase-like_sf"/>
</dbReference>
<keyword evidence="4" id="KW-1185">Reference proteome</keyword>
<evidence type="ECO:0000259" key="1">
    <source>
        <dbReference type="Pfam" id="PF14742"/>
    </source>
</evidence>
<accession>A0A1H6FW40</accession>
<dbReference type="RefSeq" id="WP_093117739.1">
    <property type="nucleotide sequence ID" value="NZ_FNWJ01000002.1"/>
</dbReference>
<dbReference type="Gene3D" id="1.50.10.10">
    <property type="match status" value="1"/>
</dbReference>
<feature type="domain" description="Putative glycogen debranching enzyme N-terminal" evidence="1">
    <location>
        <begin position="10"/>
        <end position="204"/>
    </location>
</feature>
<dbReference type="SUPFAM" id="SSF48208">
    <property type="entry name" value="Six-hairpin glycosidases"/>
    <property type="match status" value="1"/>
</dbReference>
<dbReference type="AlphaFoldDB" id="A0A1H6FW40"/>
<dbReference type="EMBL" id="FNWJ01000002">
    <property type="protein sequence ID" value="SEH14014.1"/>
    <property type="molecule type" value="Genomic_DNA"/>
</dbReference>
<proteinExistence type="predicted"/>
<dbReference type="InterPro" id="IPR008928">
    <property type="entry name" value="6-hairpin_glycosidase_sf"/>
</dbReference>
<dbReference type="STRING" id="29539.SAMN02745716_1455"/>
<dbReference type="InterPro" id="IPR032856">
    <property type="entry name" value="GDE_N_bis"/>
</dbReference>
<dbReference type="OrthoDB" id="9759959at2"/>
<evidence type="ECO:0000313" key="3">
    <source>
        <dbReference type="EMBL" id="SEH14014.1"/>
    </source>
</evidence>
<reference evidence="4" key="1">
    <citation type="submission" date="2016-10" db="EMBL/GenBank/DDBJ databases">
        <authorList>
            <person name="Varghese N."/>
            <person name="Submissions S."/>
        </authorList>
    </citation>
    <scope>NUCLEOTIDE SEQUENCE [LARGE SCALE GENOMIC DNA]</scope>
    <source>
        <strain evidence="4">ATCC 35263</strain>
    </source>
</reference>